<comment type="function">
    <text evidence="17">Ubiquitous transcription factor required for a diverse set of processes. It is a component of the CCR4 complex involved in the control of gene expression.</text>
</comment>
<dbReference type="InterPro" id="IPR012337">
    <property type="entry name" value="RNaseH-like_sf"/>
</dbReference>
<organism evidence="18 19">
    <name type="scientific">Corchorus olitorius</name>
    <dbReference type="NCBI Taxonomy" id="93759"/>
    <lineage>
        <taxon>Eukaryota</taxon>
        <taxon>Viridiplantae</taxon>
        <taxon>Streptophyta</taxon>
        <taxon>Embryophyta</taxon>
        <taxon>Tracheophyta</taxon>
        <taxon>Spermatophyta</taxon>
        <taxon>Magnoliopsida</taxon>
        <taxon>eudicotyledons</taxon>
        <taxon>Gunneridae</taxon>
        <taxon>Pentapetalae</taxon>
        <taxon>rosids</taxon>
        <taxon>malvids</taxon>
        <taxon>Malvales</taxon>
        <taxon>Malvaceae</taxon>
        <taxon>Grewioideae</taxon>
        <taxon>Apeibeae</taxon>
        <taxon>Corchorus</taxon>
    </lineage>
</organism>
<dbReference type="GO" id="GO:0005737">
    <property type="term" value="C:cytoplasm"/>
    <property type="evidence" value="ECO:0007669"/>
    <property type="project" value="UniProtKB-SubCell"/>
</dbReference>
<keyword evidence="15" id="KW-0804">Transcription</keyword>
<comment type="cofactor">
    <cofactor evidence="2">
        <name>a divalent metal cation</name>
        <dbReference type="ChEBI" id="CHEBI:60240"/>
    </cofactor>
</comment>
<comment type="caution">
    <text evidence="18">The sequence shown here is derived from an EMBL/GenBank/DDBJ whole genome shotgun (WGS) entry which is preliminary data.</text>
</comment>
<evidence type="ECO:0000256" key="6">
    <source>
        <dbReference type="ARBA" id="ARBA00011757"/>
    </source>
</evidence>
<evidence type="ECO:0000256" key="4">
    <source>
        <dbReference type="ARBA" id="ARBA00004496"/>
    </source>
</evidence>
<keyword evidence="12" id="KW-0269">Exonuclease</keyword>
<dbReference type="Gene3D" id="3.30.420.10">
    <property type="entry name" value="Ribonuclease H-like superfamily/Ribonuclease H"/>
    <property type="match status" value="1"/>
</dbReference>
<evidence type="ECO:0000256" key="3">
    <source>
        <dbReference type="ARBA" id="ARBA00004123"/>
    </source>
</evidence>
<evidence type="ECO:0000256" key="14">
    <source>
        <dbReference type="ARBA" id="ARBA00023015"/>
    </source>
</evidence>
<dbReference type="SUPFAM" id="SSF53098">
    <property type="entry name" value="Ribonuclease H-like"/>
    <property type="match status" value="1"/>
</dbReference>
<evidence type="ECO:0000256" key="11">
    <source>
        <dbReference type="ARBA" id="ARBA00022801"/>
    </source>
</evidence>
<dbReference type="InterPro" id="IPR006941">
    <property type="entry name" value="RNase_CAF1"/>
</dbReference>
<gene>
    <name evidence="18" type="ORF">COLO4_38555</name>
</gene>
<keyword evidence="16" id="KW-0539">Nucleus</keyword>
<comment type="catalytic activity">
    <reaction evidence="1">
        <text>Exonucleolytic cleavage of poly(A) to 5'-AMP.</text>
        <dbReference type="EC" id="3.1.13.4"/>
    </reaction>
</comment>
<evidence type="ECO:0000256" key="8">
    <source>
        <dbReference type="ARBA" id="ARBA00022490"/>
    </source>
</evidence>
<dbReference type="EMBL" id="AWUE01024879">
    <property type="protein sequence ID" value="OMO49435.1"/>
    <property type="molecule type" value="Genomic_DNA"/>
</dbReference>
<evidence type="ECO:0000313" key="19">
    <source>
        <dbReference type="Proteomes" id="UP000187203"/>
    </source>
</evidence>
<keyword evidence="14" id="KW-0805">Transcription regulation</keyword>
<evidence type="ECO:0000256" key="10">
    <source>
        <dbReference type="ARBA" id="ARBA00022723"/>
    </source>
</evidence>
<dbReference type="GO" id="GO:0030014">
    <property type="term" value="C:CCR4-NOT complex"/>
    <property type="evidence" value="ECO:0007669"/>
    <property type="project" value="InterPro"/>
</dbReference>
<evidence type="ECO:0000256" key="7">
    <source>
        <dbReference type="ARBA" id="ARBA00012161"/>
    </source>
</evidence>
<evidence type="ECO:0000256" key="1">
    <source>
        <dbReference type="ARBA" id="ARBA00001663"/>
    </source>
</evidence>
<accession>A0A1R3FUJ1</accession>
<comment type="subunit">
    <text evidence="6">Component of the CCR4-NOT complex, at least composed of CRR4 and CAF1 proteins.</text>
</comment>
<evidence type="ECO:0000256" key="17">
    <source>
        <dbReference type="ARBA" id="ARBA00025148"/>
    </source>
</evidence>
<evidence type="ECO:0000256" key="2">
    <source>
        <dbReference type="ARBA" id="ARBA00001968"/>
    </source>
</evidence>
<sequence>MIPIRSVFSCNLEQELWNIRAAIDRCPLVSIDTEFPGTIYKQDRRPDPHDSITNYQFMKANVDELKIIQLGLTLSDAQGNRRCVWEFNFQDFDIDSDLHDKDSIELLKKQGIDFLKNRESGIDSREFAAKIWISNLLSNHSLSWITFHGAYDFGFLMKIVTQQKLPFNLPEFKYQLLGCFGSRIINLKHTVHGGLERVAENLTVGRVAGMSHQAGSDSLLTLDCFIELRKRGCFVKSEDSGLMQAPFGLYGLVSKPCWTPLGRCSPPLRGLYGNGIVGIVSKPRWVPLGGCSAPLAAAPWRPNPFIAIRPFNLV</sequence>
<name>A0A1R3FUJ1_9ROSI</name>
<dbReference type="STRING" id="93759.A0A1R3FUJ1"/>
<dbReference type="Pfam" id="PF04857">
    <property type="entry name" value="CAF1"/>
    <property type="match status" value="1"/>
</dbReference>
<keyword evidence="10" id="KW-0479">Metal-binding</keyword>
<dbReference type="InterPro" id="IPR039637">
    <property type="entry name" value="CNOT7/CNOT8/Pop2"/>
</dbReference>
<protein>
    <recommendedName>
        <fullName evidence="7">poly(A)-specific ribonuclease</fullName>
        <ecNumber evidence="7">3.1.13.4</ecNumber>
    </recommendedName>
</protein>
<dbReference type="OrthoDB" id="947566at2759"/>
<dbReference type="GO" id="GO:0004535">
    <property type="term" value="F:poly(A)-specific ribonuclease activity"/>
    <property type="evidence" value="ECO:0007669"/>
    <property type="project" value="UniProtKB-EC"/>
</dbReference>
<evidence type="ECO:0000256" key="16">
    <source>
        <dbReference type="ARBA" id="ARBA00023242"/>
    </source>
</evidence>
<keyword evidence="11" id="KW-0378">Hydrolase</keyword>
<reference evidence="19" key="1">
    <citation type="submission" date="2013-09" db="EMBL/GenBank/DDBJ databases">
        <title>Corchorus olitorius genome sequencing.</title>
        <authorList>
            <person name="Alam M."/>
            <person name="Haque M.S."/>
            <person name="Islam M.S."/>
            <person name="Emdad E.M."/>
            <person name="Islam M.M."/>
            <person name="Ahmed B."/>
            <person name="Halim A."/>
            <person name="Hossen Q.M.M."/>
            <person name="Hossain M.Z."/>
            <person name="Ahmed R."/>
            <person name="Khan M.M."/>
            <person name="Islam R."/>
            <person name="Rashid M.M."/>
            <person name="Khan S.A."/>
            <person name="Rahman M.S."/>
            <person name="Alam M."/>
            <person name="Yahiya A.S."/>
            <person name="Khan M.S."/>
            <person name="Azam M.S."/>
            <person name="Haque T."/>
            <person name="Lashkar M.Z.H."/>
            <person name="Akhand A.I."/>
            <person name="Morshed G."/>
            <person name="Roy S."/>
            <person name="Uddin K.S."/>
            <person name="Rabeya T."/>
            <person name="Hossain A.S."/>
            <person name="Chowdhury A."/>
            <person name="Snigdha A.R."/>
            <person name="Mortoza M.S."/>
            <person name="Matin S.A."/>
            <person name="Hoque S.M.E."/>
            <person name="Islam M.K."/>
            <person name="Roy D.K."/>
            <person name="Haider R."/>
            <person name="Moosa M.M."/>
            <person name="Elias S.M."/>
            <person name="Hasan A.M."/>
            <person name="Jahan S."/>
            <person name="Shafiuddin M."/>
            <person name="Mahmood N."/>
            <person name="Shommy N.S."/>
        </authorList>
    </citation>
    <scope>NUCLEOTIDE SEQUENCE [LARGE SCALE GENOMIC DNA]</scope>
    <source>
        <strain evidence="19">cv. O-4</strain>
    </source>
</reference>
<dbReference type="AlphaFoldDB" id="A0A1R3FUJ1"/>
<proteinExistence type="inferred from homology"/>
<comment type="similarity">
    <text evidence="5">Belongs to the CAF1 family.</text>
</comment>
<comment type="subcellular location">
    <subcellularLocation>
        <location evidence="4">Cytoplasm</location>
    </subcellularLocation>
    <subcellularLocation>
        <location evidence="3">Nucleus</location>
    </subcellularLocation>
</comment>
<dbReference type="EC" id="3.1.13.4" evidence="7"/>
<evidence type="ECO:0000256" key="12">
    <source>
        <dbReference type="ARBA" id="ARBA00022839"/>
    </source>
</evidence>
<evidence type="ECO:0000256" key="13">
    <source>
        <dbReference type="ARBA" id="ARBA00022884"/>
    </source>
</evidence>
<dbReference type="GO" id="GO:0005634">
    <property type="term" value="C:nucleus"/>
    <property type="evidence" value="ECO:0007669"/>
    <property type="project" value="UniProtKB-SubCell"/>
</dbReference>
<evidence type="ECO:0000256" key="15">
    <source>
        <dbReference type="ARBA" id="ARBA00023163"/>
    </source>
</evidence>
<keyword evidence="9" id="KW-0540">Nuclease</keyword>
<evidence type="ECO:0000313" key="18">
    <source>
        <dbReference type="EMBL" id="OMO49435.1"/>
    </source>
</evidence>
<evidence type="ECO:0000256" key="5">
    <source>
        <dbReference type="ARBA" id="ARBA00008372"/>
    </source>
</evidence>
<dbReference type="InterPro" id="IPR036397">
    <property type="entry name" value="RNaseH_sf"/>
</dbReference>
<keyword evidence="13" id="KW-0694">RNA-binding</keyword>
<evidence type="ECO:0000256" key="9">
    <source>
        <dbReference type="ARBA" id="ARBA00022722"/>
    </source>
</evidence>
<dbReference type="GO" id="GO:0003723">
    <property type="term" value="F:RNA binding"/>
    <property type="evidence" value="ECO:0007669"/>
    <property type="project" value="UniProtKB-KW"/>
</dbReference>
<keyword evidence="8" id="KW-0963">Cytoplasm</keyword>
<dbReference type="GO" id="GO:0046872">
    <property type="term" value="F:metal ion binding"/>
    <property type="evidence" value="ECO:0007669"/>
    <property type="project" value="UniProtKB-KW"/>
</dbReference>
<dbReference type="Proteomes" id="UP000187203">
    <property type="component" value="Unassembled WGS sequence"/>
</dbReference>
<dbReference type="PANTHER" id="PTHR10797">
    <property type="entry name" value="CCR4-NOT TRANSCRIPTION COMPLEX SUBUNIT"/>
    <property type="match status" value="1"/>
</dbReference>
<keyword evidence="19" id="KW-1185">Reference proteome</keyword>